<feature type="transmembrane region" description="Helical" evidence="8">
    <location>
        <begin position="124"/>
        <end position="144"/>
    </location>
</feature>
<accession>H8KZH6</accession>
<dbReference type="eggNOG" id="COG0609">
    <property type="taxonomic scope" value="Bacteria"/>
</dbReference>
<sequence>MSAGGWLALAGGIWLGSCLIALCAGRYPLDLSALAGYVWHLAGGRSDLTGAQLQTMHALIYESRLPRLLGASMMGAALALAGATYQSAFRNPLVSPGLLGVLSGAGFGAALAIVLGLPALAIQGTAFAGGLLASAVGVGIAHRLGGGSPMTLIFGGLISNALFTALLSILKFVADPDQQLSDIVFWLLGSLDRLSMPGLLPLALVLVPGCLLLLAMARLLDLLTLGDDEANALGIPAVRLRYLVIATATLIAAMTVAAAGIIGWLGLIVPHVTRLLVGPQHRRMMPVAALLGASFLVLADTLSRSLSSTEIPVGIMTELAGALSLLAVLHIIRRYLW</sequence>
<dbReference type="AlphaFoldDB" id="H8KZH6"/>
<evidence type="ECO:0000256" key="5">
    <source>
        <dbReference type="ARBA" id="ARBA00022692"/>
    </source>
</evidence>
<dbReference type="KEGG" id="fau:Fraau_1813"/>
<keyword evidence="4" id="KW-1003">Cell membrane</keyword>
<evidence type="ECO:0000256" key="6">
    <source>
        <dbReference type="ARBA" id="ARBA00022989"/>
    </source>
</evidence>
<dbReference type="Gene3D" id="1.10.3470.10">
    <property type="entry name" value="ABC transporter involved in vitamin B12 uptake, BtuC"/>
    <property type="match status" value="1"/>
</dbReference>
<feature type="transmembrane region" description="Helical" evidence="8">
    <location>
        <begin position="311"/>
        <end position="332"/>
    </location>
</feature>
<dbReference type="GO" id="GO:0022857">
    <property type="term" value="F:transmembrane transporter activity"/>
    <property type="evidence" value="ECO:0007669"/>
    <property type="project" value="InterPro"/>
</dbReference>
<evidence type="ECO:0000256" key="7">
    <source>
        <dbReference type="ARBA" id="ARBA00023136"/>
    </source>
</evidence>
<dbReference type="HOGENOM" id="CLU_013016_0_2_6"/>
<dbReference type="GO" id="GO:0005886">
    <property type="term" value="C:plasma membrane"/>
    <property type="evidence" value="ECO:0007669"/>
    <property type="project" value="UniProtKB-SubCell"/>
</dbReference>
<proteinExistence type="inferred from homology"/>
<dbReference type="STRING" id="767434.Fraau_1813"/>
<evidence type="ECO:0000256" key="2">
    <source>
        <dbReference type="ARBA" id="ARBA00007935"/>
    </source>
</evidence>
<name>H8KZH6_FRAAD</name>
<gene>
    <name evidence="9" type="ordered locus">Fraau_1813</name>
</gene>
<organism evidence="9 10">
    <name type="scientific">Frateuria aurantia (strain ATCC 33424 / DSM 6220 / KCTC 2777 / LMG 1558 / NBRC 3245 / NCIMB 13370)</name>
    <name type="common">Acetobacter aurantius</name>
    <dbReference type="NCBI Taxonomy" id="767434"/>
    <lineage>
        <taxon>Bacteria</taxon>
        <taxon>Pseudomonadati</taxon>
        <taxon>Pseudomonadota</taxon>
        <taxon>Gammaproteobacteria</taxon>
        <taxon>Lysobacterales</taxon>
        <taxon>Rhodanobacteraceae</taxon>
        <taxon>Frateuria</taxon>
    </lineage>
</organism>
<feature type="transmembrane region" description="Helical" evidence="8">
    <location>
        <begin position="150"/>
        <end position="173"/>
    </location>
</feature>
<dbReference type="EMBL" id="CP003350">
    <property type="protein sequence ID" value="AFC86218.1"/>
    <property type="molecule type" value="Genomic_DNA"/>
</dbReference>
<protein>
    <submittedName>
        <fullName evidence="9">ABC-type Fe3+-siderophore transport system, permease component</fullName>
    </submittedName>
</protein>
<dbReference type="SUPFAM" id="SSF81345">
    <property type="entry name" value="ABC transporter involved in vitamin B12 uptake, BtuC"/>
    <property type="match status" value="1"/>
</dbReference>
<comment type="similarity">
    <text evidence="2">Belongs to the binding-protein-dependent transport system permease family. FecCD subfamily.</text>
</comment>
<keyword evidence="5 8" id="KW-0812">Transmembrane</keyword>
<dbReference type="PANTHER" id="PTHR30472">
    <property type="entry name" value="FERRIC ENTEROBACTIN TRANSPORT SYSTEM PERMEASE PROTEIN"/>
    <property type="match status" value="1"/>
</dbReference>
<keyword evidence="7 8" id="KW-0472">Membrane</keyword>
<dbReference type="InterPro" id="IPR037294">
    <property type="entry name" value="ABC_BtuC-like"/>
</dbReference>
<evidence type="ECO:0000256" key="1">
    <source>
        <dbReference type="ARBA" id="ARBA00004651"/>
    </source>
</evidence>
<dbReference type="Proteomes" id="UP000005234">
    <property type="component" value="Chromosome"/>
</dbReference>
<evidence type="ECO:0000256" key="4">
    <source>
        <dbReference type="ARBA" id="ARBA00022475"/>
    </source>
</evidence>
<feature type="transmembrane region" description="Helical" evidence="8">
    <location>
        <begin position="65"/>
        <end position="85"/>
    </location>
</feature>
<dbReference type="GO" id="GO:0033214">
    <property type="term" value="P:siderophore-iron import into cell"/>
    <property type="evidence" value="ECO:0007669"/>
    <property type="project" value="TreeGrafter"/>
</dbReference>
<keyword evidence="3" id="KW-0813">Transport</keyword>
<evidence type="ECO:0000256" key="8">
    <source>
        <dbReference type="SAM" id="Phobius"/>
    </source>
</evidence>
<keyword evidence="6 8" id="KW-1133">Transmembrane helix</keyword>
<comment type="subcellular location">
    <subcellularLocation>
        <location evidence="1">Cell membrane</location>
        <topology evidence="1">Multi-pass membrane protein</topology>
    </subcellularLocation>
</comment>
<feature type="transmembrane region" description="Helical" evidence="8">
    <location>
        <begin position="281"/>
        <end position="299"/>
    </location>
</feature>
<feature type="transmembrane region" description="Helical" evidence="8">
    <location>
        <begin position="240"/>
        <end position="269"/>
    </location>
</feature>
<reference evidence="9" key="1">
    <citation type="submission" date="2012-02" db="EMBL/GenBank/DDBJ databases">
        <title>The complete genome of Frateuria aurantia DSM 6220.</title>
        <authorList>
            <consortium name="US DOE Joint Genome Institute (JGI-PGF)"/>
            <person name="Lucas S."/>
            <person name="Copeland A."/>
            <person name="Lapidus A."/>
            <person name="Glavina del Rio T."/>
            <person name="Dalin E."/>
            <person name="Tice H."/>
            <person name="Bruce D."/>
            <person name="Goodwin L."/>
            <person name="Pitluck S."/>
            <person name="Peters L."/>
            <person name="Ovchinnikova G."/>
            <person name="Teshima H."/>
            <person name="Kyrpides N."/>
            <person name="Mavromatis K."/>
            <person name="Ivanova N."/>
            <person name="Brettin T."/>
            <person name="Detter J.C."/>
            <person name="Han C."/>
            <person name="Larimer F."/>
            <person name="Land M."/>
            <person name="Hauser L."/>
            <person name="Markowitz V."/>
            <person name="Cheng J.-F."/>
            <person name="Hugenholtz P."/>
            <person name="Woyke T."/>
            <person name="Wu D."/>
            <person name="Brambilla E."/>
            <person name="Klenk H.-P."/>
            <person name="Eisen J.A."/>
        </authorList>
    </citation>
    <scope>NUCLEOTIDE SEQUENCE</scope>
    <source>
        <strain evidence="9">DSM 6220</strain>
    </source>
</reference>
<feature type="transmembrane region" description="Helical" evidence="8">
    <location>
        <begin position="97"/>
        <end position="117"/>
    </location>
</feature>
<evidence type="ECO:0000313" key="10">
    <source>
        <dbReference type="Proteomes" id="UP000005234"/>
    </source>
</evidence>
<feature type="transmembrane region" description="Helical" evidence="8">
    <location>
        <begin position="194"/>
        <end position="220"/>
    </location>
</feature>
<keyword evidence="10" id="KW-1185">Reference proteome</keyword>
<dbReference type="CDD" id="cd06550">
    <property type="entry name" value="TM_ABC_iron-siderophores_like"/>
    <property type="match status" value="1"/>
</dbReference>
<dbReference type="PANTHER" id="PTHR30472:SF70">
    <property type="entry name" value="MOLYBDATE IMPORT SYSTEM PERMEASE PROTEIN MOLB"/>
    <property type="match status" value="1"/>
</dbReference>
<evidence type="ECO:0000313" key="9">
    <source>
        <dbReference type="EMBL" id="AFC86218.1"/>
    </source>
</evidence>
<dbReference type="Pfam" id="PF01032">
    <property type="entry name" value="FecCD"/>
    <property type="match status" value="1"/>
</dbReference>
<evidence type="ECO:0000256" key="3">
    <source>
        <dbReference type="ARBA" id="ARBA00022448"/>
    </source>
</evidence>
<feature type="transmembrane region" description="Helical" evidence="8">
    <location>
        <begin position="6"/>
        <end position="24"/>
    </location>
</feature>
<dbReference type="InterPro" id="IPR000522">
    <property type="entry name" value="ABC_transptr_permease_BtuC"/>
</dbReference>